<feature type="region of interest" description="Disordered" evidence="1">
    <location>
        <begin position="1"/>
        <end position="78"/>
    </location>
</feature>
<protein>
    <submittedName>
        <fullName evidence="2">Uncharacterized protein</fullName>
    </submittedName>
</protein>
<sequence length="149" mass="16387">MHTRNRIETESRGQNYSYEHGRLSRPTEHGGRNPSLHKSSHHRHMRSNSTDRRNCHHSDSAQESSRHGSKTEHAAEKAIETAASSAFRMRHDPGRWVGEKGLKVVTAAVAAAAIDAMLDANAKDHPLQHIVASMIQGVVKDVITSGALC</sequence>
<evidence type="ECO:0000313" key="2">
    <source>
        <dbReference type="EMBL" id="KAH6645612.1"/>
    </source>
</evidence>
<dbReference type="EMBL" id="JAGPXC010000011">
    <property type="protein sequence ID" value="KAH6645612.1"/>
    <property type="molecule type" value="Genomic_DNA"/>
</dbReference>
<comment type="caution">
    <text evidence="2">The sequence shown here is derived from an EMBL/GenBank/DDBJ whole genome shotgun (WGS) entry which is preliminary data.</text>
</comment>
<dbReference type="OrthoDB" id="3539922at2759"/>
<feature type="compositionally biased region" description="Basic and acidic residues" evidence="1">
    <location>
        <begin position="1"/>
        <end position="11"/>
    </location>
</feature>
<dbReference type="RefSeq" id="XP_045952126.1">
    <property type="nucleotide sequence ID" value="XM_046104218.1"/>
</dbReference>
<accession>A0A9P8RGW3</accession>
<keyword evidence="3" id="KW-1185">Reference proteome</keyword>
<dbReference type="AlphaFoldDB" id="A0A9P8RGW3"/>
<dbReference type="GeneID" id="70133109"/>
<feature type="compositionally biased region" description="Basic and acidic residues" evidence="1">
    <location>
        <begin position="19"/>
        <end position="31"/>
    </location>
</feature>
<name>A0A9P8RGW3_9PEZI</name>
<reference evidence="2" key="1">
    <citation type="journal article" date="2021" name="Nat. Commun.">
        <title>Genetic determinants of endophytism in the Arabidopsis root mycobiome.</title>
        <authorList>
            <person name="Mesny F."/>
            <person name="Miyauchi S."/>
            <person name="Thiergart T."/>
            <person name="Pickel B."/>
            <person name="Atanasova L."/>
            <person name="Karlsson M."/>
            <person name="Huettel B."/>
            <person name="Barry K.W."/>
            <person name="Haridas S."/>
            <person name="Chen C."/>
            <person name="Bauer D."/>
            <person name="Andreopoulos W."/>
            <person name="Pangilinan J."/>
            <person name="LaButti K."/>
            <person name="Riley R."/>
            <person name="Lipzen A."/>
            <person name="Clum A."/>
            <person name="Drula E."/>
            <person name="Henrissat B."/>
            <person name="Kohler A."/>
            <person name="Grigoriev I.V."/>
            <person name="Martin F.M."/>
            <person name="Hacquard S."/>
        </authorList>
    </citation>
    <scope>NUCLEOTIDE SEQUENCE</scope>
    <source>
        <strain evidence="2">MPI-SDFR-AT-0073</strain>
    </source>
</reference>
<evidence type="ECO:0000256" key="1">
    <source>
        <dbReference type="SAM" id="MobiDB-lite"/>
    </source>
</evidence>
<organism evidence="2 3">
    <name type="scientific">Truncatella angustata</name>
    <dbReference type="NCBI Taxonomy" id="152316"/>
    <lineage>
        <taxon>Eukaryota</taxon>
        <taxon>Fungi</taxon>
        <taxon>Dikarya</taxon>
        <taxon>Ascomycota</taxon>
        <taxon>Pezizomycotina</taxon>
        <taxon>Sordariomycetes</taxon>
        <taxon>Xylariomycetidae</taxon>
        <taxon>Amphisphaeriales</taxon>
        <taxon>Sporocadaceae</taxon>
        <taxon>Truncatella</taxon>
    </lineage>
</organism>
<feature type="compositionally biased region" description="Basic and acidic residues" evidence="1">
    <location>
        <begin position="49"/>
        <end position="78"/>
    </location>
</feature>
<gene>
    <name evidence="2" type="ORF">BKA67DRAFT_585802</name>
</gene>
<dbReference type="Proteomes" id="UP000758603">
    <property type="component" value="Unassembled WGS sequence"/>
</dbReference>
<evidence type="ECO:0000313" key="3">
    <source>
        <dbReference type="Proteomes" id="UP000758603"/>
    </source>
</evidence>
<proteinExistence type="predicted"/>